<feature type="domain" description="N-acetyltransferase" evidence="1">
    <location>
        <begin position="4"/>
        <end position="139"/>
    </location>
</feature>
<dbReference type="InterPro" id="IPR000182">
    <property type="entry name" value="GNAT_dom"/>
</dbReference>
<gene>
    <name evidence="2" type="ORF">KBTEX_03225</name>
</gene>
<protein>
    <recommendedName>
        <fullName evidence="1">N-acetyltransferase domain-containing protein</fullName>
    </recommendedName>
</protein>
<proteinExistence type="predicted"/>
<dbReference type="Pfam" id="PF13673">
    <property type="entry name" value="Acetyltransf_10"/>
    <property type="match status" value="1"/>
</dbReference>
<dbReference type="Gene3D" id="3.40.630.30">
    <property type="match status" value="1"/>
</dbReference>
<dbReference type="EMBL" id="MN079180">
    <property type="protein sequence ID" value="QEA06884.1"/>
    <property type="molecule type" value="Genomic_DNA"/>
</dbReference>
<organism evidence="2">
    <name type="scientific">uncultured organism</name>
    <dbReference type="NCBI Taxonomy" id="155900"/>
    <lineage>
        <taxon>unclassified sequences</taxon>
        <taxon>environmental samples</taxon>
    </lineage>
</organism>
<dbReference type="CDD" id="cd04301">
    <property type="entry name" value="NAT_SF"/>
    <property type="match status" value="1"/>
</dbReference>
<dbReference type="SUPFAM" id="SSF55729">
    <property type="entry name" value="Acyl-CoA N-acyltransferases (Nat)"/>
    <property type="match status" value="1"/>
</dbReference>
<evidence type="ECO:0000259" key="1">
    <source>
        <dbReference type="PROSITE" id="PS51186"/>
    </source>
</evidence>
<dbReference type="PANTHER" id="PTHR43233">
    <property type="entry name" value="FAMILY N-ACETYLTRANSFERASE, PUTATIVE (AFU_ORTHOLOGUE AFUA_6G03350)-RELATED"/>
    <property type="match status" value="1"/>
</dbReference>
<dbReference type="PANTHER" id="PTHR43233:SF1">
    <property type="entry name" value="FAMILY N-ACETYLTRANSFERASE, PUTATIVE (AFU_ORTHOLOGUE AFUA_6G03350)-RELATED"/>
    <property type="match status" value="1"/>
</dbReference>
<dbReference type="InterPro" id="IPR053144">
    <property type="entry name" value="Acetyltransferase_Butenolide"/>
</dbReference>
<reference evidence="2" key="1">
    <citation type="submission" date="2019-06" db="EMBL/GenBank/DDBJ databases">
        <authorList>
            <person name="Murdoch R.W."/>
            <person name="Fathepure B."/>
        </authorList>
    </citation>
    <scope>NUCLEOTIDE SEQUENCE</scope>
</reference>
<sequence length="139" mass="15201">MPDVEYRTDTPVTTAQFTALLNASSLGERRPVDDPDCIAGMLDNADLTVSAWAGGRLVGVARSVTDFHYACYLSDLAVDRAWQGRGIGRRLLALTRDGLGPRCRVFLIAAPGADSYYEHIGLTRQPRCWVLTRDDALSS</sequence>
<evidence type="ECO:0000313" key="2">
    <source>
        <dbReference type="EMBL" id="QEA06884.1"/>
    </source>
</evidence>
<name>A0A5B8RHD7_9ZZZZ</name>
<dbReference type="InterPro" id="IPR016181">
    <property type="entry name" value="Acyl_CoA_acyltransferase"/>
</dbReference>
<accession>A0A5B8RHD7</accession>
<dbReference type="GO" id="GO:0016747">
    <property type="term" value="F:acyltransferase activity, transferring groups other than amino-acyl groups"/>
    <property type="evidence" value="ECO:0007669"/>
    <property type="project" value="InterPro"/>
</dbReference>
<dbReference type="PROSITE" id="PS51186">
    <property type="entry name" value="GNAT"/>
    <property type="match status" value="1"/>
</dbReference>
<dbReference type="AlphaFoldDB" id="A0A5B8RHD7"/>